<proteinExistence type="inferred from homology"/>
<evidence type="ECO:0000256" key="4">
    <source>
        <dbReference type="ARBA" id="ARBA00022475"/>
    </source>
</evidence>
<feature type="transmembrane region" description="Helical" evidence="9">
    <location>
        <begin position="206"/>
        <end position="227"/>
    </location>
</feature>
<protein>
    <recommendedName>
        <fullName evidence="9">Transport permease protein</fullName>
    </recommendedName>
</protein>
<dbReference type="PROSITE" id="PS51012">
    <property type="entry name" value="ABC_TM2"/>
    <property type="match status" value="1"/>
</dbReference>
<feature type="transmembrane region" description="Helical" evidence="9">
    <location>
        <begin position="140"/>
        <end position="166"/>
    </location>
</feature>
<dbReference type="PANTHER" id="PTHR30413">
    <property type="entry name" value="INNER MEMBRANE TRANSPORT PERMEASE"/>
    <property type="match status" value="1"/>
</dbReference>
<keyword evidence="5" id="KW-0997">Cell inner membrane</keyword>
<dbReference type="EMBL" id="SDKM01000005">
    <property type="protein sequence ID" value="RYP87778.1"/>
    <property type="molecule type" value="Genomic_DNA"/>
</dbReference>
<dbReference type="InterPro" id="IPR013525">
    <property type="entry name" value="ABC2_TM"/>
</dbReference>
<comment type="subcellular location">
    <subcellularLocation>
        <location evidence="1">Cell inner membrane</location>
        <topology evidence="1">Multi-pass membrane protein</topology>
    </subcellularLocation>
    <subcellularLocation>
        <location evidence="9">Cell membrane</location>
        <topology evidence="9">Multi-pass membrane protein</topology>
    </subcellularLocation>
</comment>
<evidence type="ECO:0000256" key="8">
    <source>
        <dbReference type="ARBA" id="ARBA00023136"/>
    </source>
</evidence>
<dbReference type="InterPro" id="IPR047817">
    <property type="entry name" value="ABC2_TM_bact-type"/>
</dbReference>
<keyword evidence="4 9" id="KW-1003">Cell membrane</keyword>
<evidence type="ECO:0000259" key="10">
    <source>
        <dbReference type="PROSITE" id="PS51012"/>
    </source>
</evidence>
<organism evidence="11 12">
    <name type="scientific">Nocardioides guangzhouensis</name>
    <dbReference type="NCBI Taxonomy" id="2497878"/>
    <lineage>
        <taxon>Bacteria</taxon>
        <taxon>Bacillati</taxon>
        <taxon>Actinomycetota</taxon>
        <taxon>Actinomycetes</taxon>
        <taxon>Propionibacteriales</taxon>
        <taxon>Nocardioidaceae</taxon>
        <taxon>Nocardioides</taxon>
    </lineage>
</organism>
<evidence type="ECO:0000256" key="7">
    <source>
        <dbReference type="ARBA" id="ARBA00022989"/>
    </source>
</evidence>
<keyword evidence="3 9" id="KW-0813">Transport</keyword>
<name>A0A4Q4ZIP3_9ACTN</name>
<keyword evidence="12" id="KW-1185">Reference proteome</keyword>
<keyword evidence="6 9" id="KW-0812">Transmembrane</keyword>
<dbReference type="Proteomes" id="UP000295198">
    <property type="component" value="Unassembled WGS sequence"/>
</dbReference>
<dbReference type="AlphaFoldDB" id="A0A4Q4ZIP3"/>
<evidence type="ECO:0000256" key="2">
    <source>
        <dbReference type="ARBA" id="ARBA00007783"/>
    </source>
</evidence>
<dbReference type="OrthoDB" id="4186295at2"/>
<evidence type="ECO:0000256" key="9">
    <source>
        <dbReference type="RuleBase" id="RU361157"/>
    </source>
</evidence>
<feature type="transmembrane region" description="Helical" evidence="9">
    <location>
        <begin position="99"/>
        <end position="119"/>
    </location>
</feature>
<evidence type="ECO:0000313" key="11">
    <source>
        <dbReference type="EMBL" id="RYP87778.1"/>
    </source>
</evidence>
<evidence type="ECO:0000256" key="1">
    <source>
        <dbReference type="ARBA" id="ARBA00004429"/>
    </source>
</evidence>
<feature type="domain" description="ABC transmembrane type-2" evidence="10">
    <location>
        <begin position="66"/>
        <end position="288"/>
    </location>
</feature>
<accession>A0A4Q4ZIP3</accession>
<keyword evidence="8 9" id="KW-0472">Membrane</keyword>
<reference evidence="11 12" key="1">
    <citation type="submission" date="2019-01" db="EMBL/GenBank/DDBJ databases">
        <title>Nocardioides guangzhouensis sp. nov., an actinobacterium isolated from soil.</title>
        <authorList>
            <person name="Fu Y."/>
            <person name="Cai Y."/>
            <person name="Lin Z."/>
            <person name="Chen P."/>
        </authorList>
    </citation>
    <scope>NUCLEOTIDE SEQUENCE [LARGE SCALE GENOMIC DNA]</scope>
    <source>
        <strain evidence="11 12">130</strain>
    </source>
</reference>
<dbReference type="PANTHER" id="PTHR30413:SF8">
    <property type="entry name" value="TRANSPORT PERMEASE PROTEIN"/>
    <property type="match status" value="1"/>
</dbReference>
<dbReference type="Pfam" id="PF01061">
    <property type="entry name" value="ABC2_membrane"/>
    <property type="match status" value="1"/>
</dbReference>
<comment type="similarity">
    <text evidence="2 9">Belongs to the ABC-2 integral membrane protein family.</text>
</comment>
<sequence length="295" mass="31675">MTVTDHRAPAEGRSETAAELAARHGLTRSGARPSLSRYLADVWSRRHFAISLAGARAYASNQVSYLGQLWAVLTPMLWAGVYLFVFGHVLDTSRGVDNFAAFLVIGVFLFRFTSTSLSAGASSVIRNQSLVSTLRFPRALLPVSVVLAELLTLLPALVVLLGVVLLTGEPPAWSWLLLPVAVLLQSVFGTGLALGTARMVSQVRDVANIVPFVTRALMYVSGVFFSIEHYAGPGGLGAALAHQPVAVYLELARGCLLQGIHLTASTWLWATGWALGALLVGVVWFWNGEEGYGRD</sequence>
<evidence type="ECO:0000256" key="5">
    <source>
        <dbReference type="ARBA" id="ARBA00022519"/>
    </source>
</evidence>
<dbReference type="GO" id="GO:0015920">
    <property type="term" value="P:lipopolysaccharide transport"/>
    <property type="evidence" value="ECO:0007669"/>
    <property type="project" value="TreeGrafter"/>
</dbReference>
<dbReference type="RefSeq" id="WP_134714766.1">
    <property type="nucleotide sequence ID" value="NZ_SDKM01000005.1"/>
</dbReference>
<feature type="transmembrane region" description="Helical" evidence="9">
    <location>
        <begin position="267"/>
        <end position="286"/>
    </location>
</feature>
<dbReference type="GO" id="GO:0005886">
    <property type="term" value="C:plasma membrane"/>
    <property type="evidence" value="ECO:0007669"/>
    <property type="project" value="UniProtKB-SubCell"/>
</dbReference>
<evidence type="ECO:0000256" key="6">
    <source>
        <dbReference type="ARBA" id="ARBA00022692"/>
    </source>
</evidence>
<feature type="transmembrane region" description="Helical" evidence="9">
    <location>
        <begin position="65"/>
        <end position="87"/>
    </location>
</feature>
<evidence type="ECO:0000256" key="3">
    <source>
        <dbReference type="ARBA" id="ARBA00022448"/>
    </source>
</evidence>
<comment type="caution">
    <text evidence="11">The sequence shown here is derived from an EMBL/GenBank/DDBJ whole genome shotgun (WGS) entry which is preliminary data.</text>
</comment>
<feature type="transmembrane region" description="Helical" evidence="9">
    <location>
        <begin position="172"/>
        <end position="194"/>
    </location>
</feature>
<evidence type="ECO:0000313" key="12">
    <source>
        <dbReference type="Proteomes" id="UP000295198"/>
    </source>
</evidence>
<gene>
    <name evidence="11" type="ORF">EKO23_05165</name>
</gene>
<dbReference type="GO" id="GO:0140359">
    <property type="term" value="F:ABC-type transporter activity"/>
    <property type="evidence" value="ECO:0007669"/>
    <property type="project" value="InterPro"/>
</dbReference>
<keyword evidence="7 9" id="KW-1133">Transmembrane helix</keyword>